<proteinExistence type="inferred from homology"/>
<comment type="similarity">
    <text evidence="2 10">Belongs to the SecG family.</text>
</comment>
<keyword evidence="4 10" id="KW-1003">Cell membrane</keyword>
<keyword evidence="9 10" id="KW-0472">Membrane</keyword>
<dbReference type="InterPro" id="IPR004692">
    <property type="entry name" value="SecG"/>
</dbReference>
<evidence type="ECO:0000256" key="1">
    <source>
        <dbReference type="ARBA" id="ARBA00004651"/>
    </source>
</evidence>
<dbReference type="AlphaFoldDB" id="A0A9D1JTQ7"/>
<keyword evidence="3 10" id="KW-0813">Transport</keyword>
<evidence type="ECO:0000256" key="8">
    <source>
        <dbReference type="ARBA" id="ARBA00023010"/>
    </source>
</evidence>
<dbReference type="NCBIfam" id="TIGR00810">
    <property type="entry name" value="secG"/>
    <property type="match status" value="1"/>
</dbReference>
<dbReference type="EMBL" id="DVJJ01000055">
    <property type="protein sequence ID" value="HIS64434.1"/>
    <property type="molecule type" value="Genomic_DNA"/>
</dbReference>
<evidence type="ECO:0000313" key="12">
    <source>
        <dbReference type="Proteomes" id="UP000886741"/>
    </source>
</evidence>
<protein>
    <recommendedName>
        <fullName evidence="10">Protein-export membrane protein SecG</fullName>
    </recommendedName>
</protein>
<evidence type="ECO:0000256" key="2">
    <source>
        <dbReference type="ARBA" id="ARBA00008445"/>
    </source>
</evidence>
<evidence type="ECO:0000256" key="7">
    <source>
        <dbReference type="ARBA" id="ARBA00022989"/>
    </source>
</evidence>
<keyword evidence="5 10" id="KW-0812">Transmembrane</keyword>
<dbReference type="Proteomes" id="UP000886741">
    <property type="component" value="Unassembled WGS sequence"/>
</dbReference>
<dbReference type="Pfam" id="PF03840">
    <property type="entry name" value="SecG"/>
    <property type="match status" value="1"/>
</dbReference>
<keyword evidence="7 10" id="KW-1133">Transmembrane helix</keyword>
<comment type="subcellular location">
    <subcellularLocation>
        <location evidence="1 10">Cell membrane</location>
        <topology evidence="1 10">Multi-pass membrane protein</topology>
    </subcellularLocation>
</comment>
<feature type="transmembrane region" description="Helical" evidence="10">
    <location>
        <begin position="62"/>
        <end position="79"/>
    </location>
</feature>
<dbReference type="PANTHER" id="PTHR34182">
    <property type="entry name" value="PROTEIN-EXPORT MEMBRANE PROTEIN SECG"/>
    <property type="match status" value="1"/>
</dbReference>
<dbReference type="GO" id="GO:0015450">
    <property type="term" value="F:protein-transporting ATPase activity"/>
    <property type="evidence" value="ECO:0007669"/>
    <property type="project" value="UniProtKB-UniRule"/>
</dbReference>
<dbReference type="PRINTS" id="PR01651">
    <property type="entry name" value="SECGEXPORT"/>
</dbReference>
<accession>A0A9D1JTQ7</accession>
<evidence type="ECO:0000256" key="9">
    <source>
        <dbReference type="ARBA" id="ARBA00023136"/>
    </source>
</evidence>
<keyword evidence="6 10" id="KW-0653">Protein transport</keyword>
<evidence type="ECO:0000256" key="4">
    <source>
        <dbReference type="ARBA" id="ARBA00022475"/>
    </source>
</evidence>
<comment type="function">
    <text evidence="10">Involved in protein export. Participates in an early event of protein translocation.</text>
</comment>
<dbReference type="GO" id="GO:0009306">
    <property type="term" value="P:protein secretion"/>
    <property type="evidence" value="ECO:0007669"/>
    <property type="project" value="UniProtKB-UniRule"/>
</dbReference>
<dbReference type="GO" id="GO:0005886">
    <property type="term" value="C:plasma membrane"/>
    <property type="evidence" value="ECO:0007669"/>
    <property type="project" value="UniProtKB-SubCell"/>
</dbReference>
<evidence type="ECO:0000256" key="3">
    <source>
        <dbReference type="ARBA" id="ARBA00022448"/>
    </source>
</evidence>
<evidence type="ECO:0000256" key="5">
    <source>
        <dbReference type="ARBA" id="ARBA00022692"/>
    </source>
</evidence>
<dbReference type="GO" id="GO:0065002">
    <property type="term" value="P:intracellular protein transmembrane transport"/>
    <property type="evidence" value="ECO:0007669"/>
    <property type="project" value="TreeGrafter"/>
</dbReference>
<evidence type="ECO:0000256" key="6">
    <source>
        <dbReference type="ARBA" id="ARBA00022927"/>
    </source>
</evidence>
<evidence type="ECO:0000256" key="10">
    <source>
        <dbReference type="RuleBase" id="RU365087"/>
    </source>
</evidence>
<name>A0A9D1JTQ7_9FIRM</name>
<organism evidence="11 12">
    <name type="scientific">Candidatus Avoscillospira avistercoris</name>
    <dbReference type="NCBI Taxonomy" id="2840707"/>
    <lineage>
        <taxon>Bacteria</taxon>
        <taxon>Bacillati</taxon>
        <taxon>Bacillota</taxon>
        <taxon>Clostridia</taxon>
        <taxon>Eubacteriales</taxon>
        <taxon>Oscillospiraceae</taxon>
        <taxon>Oscillospiraceae incertae sedis</taxon>
        <taxon>Candidatus Avoscillospira</taxon>
    </lineage>
</organism>
<reference evidence="11" key="1">
    <citation type="submission" date="2020-10" db="EMBL/GenBank/DDBJ databases">
        <authorList>
            <person name="Gilroy R."/>
        </authorList>
    </citation>
    <scope>NUCLEOTIDE SEQUENCE</scope>
    <source>
        <strain evidence="11">ChiBcec16-1751</strain>
    </source>
</reference>
<evidence type="ECO:0000313" key="11">
    <source>
        <dbReference type="EMBL" id="HIS64434.1"/>
    </source>
</evidence>
<sequence length="80" mass="8365">MSVPAILVTIVLIISAVLLILAVLVQSGKSEGLSGTLVGSSAAESFLGQNRSHTWDAKIARATKWLAGIFVVCAFLLNLL</sequence>
<reference evidence="11" key="2">
    <citation type="journal article" date="2021" name="PeerJ">
        <title>Extensive microbial diversity within the chicken gut microbiome revealed by metagenomics and culture.</title>
        <authorList>
            <person name="Gilroy R."/>
            <person name="Ravi A."/>
            <person name="Getino M."/>
            <person name="Pursley I."/>
            <person name="Horton D.L."/>
            <person name="Alikhan N.F."/>
            <person name="Baker D."/>
            <person name="Gharbi K."/>
            <person name="Hall N."/>
            <person name="Watson M."/>
            <person name="Adriaenssens E.M."/>
            <person name="Foster-Nyarko E."/>
            <person name="Jarju S."/>
            <person name="Secka A."/>
            <person name="Antonio M."/>
            <person name="Oren A."/>
            <person name="Chaudhuri R.R."/>
            <person name="La Ragione R."/>
            <person name="Hildebrand F."/>
            <person name="Pallen M.J."/>
        </authorList>
    </citation>
    <scope>NUCLEOTIDE SEQUENCE</scope>
    <source>
        <strain evidence="11">ChiBcec16-1751</strain>
    </source>
</reference>
<keyword evidence="8 10" id="KW-0811">Translocation</keyword>
<gene>
    <name evidence="11" type="primary">secG</name>
    <name evidence="11" type="ORF">IAA83_03560</name>
</gene>
<comment type="caution">
    <text evidence="11">The sequence shown here is derived from an EMBL/GenBank/DDBJ whole genome shotgun (WGS) entry which is preliminary data.</text>
</comment>
<feature type="transmembrane region" description="Helical" evidence="10">
    <location>
        <begin position="6"/>
        <end position="25"/>
    </location>
</feature>
<dbReference type="GO" id="GO:0043952">
    <property type="term" value="P:protein transport by the Sec complex"/>
    <property type="evidence" value="ECO:0007669"/>
    <property type="project" value="TreeGrafter"/>
</dbReference>
<dbReference type="PANTHER" id="PTHR34182:SF1">
    <property type="entry name" value="PROTEIN-EXPORT MEMBRANE PROTEIN SECG"/>
    <property type="match status" value="1"/>
</dbReference>